<feature type="repeat" description="FG-GAP" evidence="13">
    <location>
        <begin position="488"/>
        <end position="549"/>
    </location>
</feature>
<dbReference type="InterPro" id="IPR038717">
    <property type="entry name" value="Tc1-like_DDE_dom"/>
</dbReference>
<protein>
    <recommendedName>
        <fullName evidence="23">Integrin alpha-2 domain-containing protein</fullName>
    </recommendedName>
</protein>
<dbReference type="FunFam" id="1.20.5.930:FF:000001">
    <property type="entry name" value="Integrin subunit alpha V"/>
    <property type="match status" value="1"/>
</dbReference>
<evidence type="ECO:0000259" key="18">
    <source>
        <dbReference type="Pfam" id="PF13358"/>
    </source>
</evidence>
<dbReference type="AlphaFoldDB" id="A0AAN8RAL9"/>
<dbReference type="GO" id="GO:0033627">
    <property type="term" value="P:cell adhesion mediated by integrin"/>
    <property type="evidence" value="ECO:0007669"/>
    <property type="project" value="TreeGrafter"/>
</dbReference>
<dbReference type="InterPro" id="IPR048286">
    <property type="entry name" value="Integrin_alpha_Ig-like_3"/>
</dbReference>
<organism evidence="21 22">
    <name type="scientific">Coregonus suidteri</name>
    <dbReference type="NCBI Taxonomy" id="861788"/>
    <lineage>
        <taxon>Eukaryota</taxon>
        <taxon>Metazoa</taxon>
        <taxon>Chordata</taxon>
        <taxon>Craniata</taxon>
        <taxon>Vertebrata</taxon>
        <taxon>Euteleostomi</taxon>
        <taxon>Actinopterygii</taxon>
        <taxon>Neopterygii</taxon>
        <taxon>Teleostei</taxon>
        <taxon>Protacanthopterygii</taxon>
        <taxon>Salmoniformes</taxon>
        <taxon>Salmonidae</taxon>
        <taxon>Coregoninae</taxon>
        <taxon>Coregonus</taxon>
    </lineage>
</organism>
<dbReference type="Pfam" id="PF01498">
    <property type="entry name" value="HTH_Tnp_Tc3_2"/>
    <property type="match status" value="1"/>
</dbReference>
<keyword evidence="7 14" id="KW-1133">Transmembrane helix</keyword>
<evidence type="ECO:0000256" key="9">
    <source>
        <dbReference type="ARBA" id="ARBA00023136"/>
    </source>
</evidence>
<dbReference type="SUPFAM" id="SSF69318">
    <property type="entry name" value="Integrin alpha N-terminal domain"/>
    <property type="match status" value="1"/>
</dbReference>
<evidence type="ECO:0008006" key="23">
    <source>
        <dbReference type="Google" id="ProtNLM"/>
    </source>
</evidence>
<dbReference type="GO" id="GO:0007229">
    <property type="term" value="P:integrin-mediated signaling pathway"/>
    <property type="evidence" value="ECO:0007669"/>
    <property type="project" value="UniProtKB-KW"/>
</dbReference>
<feature type="domain" description="Integrin alpha first immunoglubulin-like" evidence="17">
    <location>
        <begin position="656"/>
        <end position="810"/>
    </location>
</feature>
<dbReference type="Gene3D" id="3.30.420.10">
    <property type="entry name" value="Ribonuclease H-like superfamily/Ribonuclease H"/>
    <property type="match status" value="1"/>
</dbReference>
<keyword evidence="11 14" id="KW-0675">Receptor</keyword>
<dbReference type="InterPro" id="IPR000413">
    <property type="entry name" value="Integrin_alpha"/>
</dbReference>
<dbReference type="EMBL" id="JAGTTL010000001">
    <property type="protein sequence ID" value="KAK6328969.1"/>
    <property type="molecule type" value="Genomic_DNA"/>
</dbReference>
<evidence type="ECO:0000256" key="6">
    <source>
        <dbReference type="ARBA" id="ARBA00022889"/>
    </source>
</evidence>
<evidence type="ECO:0000259" key="16">
    <source>
        <dbReference type="Pfam" id="PF01498"/>
    </source>
</evidence>
<dbReference type="GO" id="GO:0007160">
    <property type="term" value="P:cell-matrix adhesion"/>
    <property type="evidence" value="ECO:0007669"/>
    <property type="project" value="TreeGrafter"/>
</dbReference>
<evidence type="ECO:0000256" key="15">
    <source>
        <dbReference type="SAM" id="MobiDB-lite"/>
    </source>
</evidence>
<evidence type="ECO:0000256" key="13">
    <source>
        <dbReference type="PROSITE-ProRule" id="PRU00803"/>
    </source>
</evidence>
<dbReference type="PROSITE" id="PS00242">
    <property type="entry name" value="INTEGRIN_ALPHA"/>
    <property type="match status" value="1"/>
</dbReference>
<dbReference type="InterPro" id="IPR013519">
    <property type="entry name" value="Int_alpha_beta-p"/>
</dbReference>
<gene>
    <name evidence="21" type="ORF">J4Q44_G00009470</name>
</gene>
<evidence type="ECO:0000259" key="17">
    <source>
        <dbReference type="Pfam" id="PF08441"/>
    </source>
</evidence>
<dbReference type="Pfam" id="PF20805">
    <property type="entry name" value="Integrin_A_Ig_2"/>
    <property type="match status" value="1"/>
</dbReference>
<keyword evidence="10" id="KW-1015">Disulfide bond</keyword>
<dbReference type="Gene3D" id="2.60.40.1460">
    <property type="entry name" value="Integrin domains. Chain A, domain 2"/>
    <property type="match status" value="1"/>
</dbReference>
<dbReference type="SMART" id="SM00191">
    <property type="entry name" value="Int_alpha"/>
    <property type="match status" value="3"/>
</dbReference>
<keyword evidence="5" id="KW-0677">Repeat</keyword>
<dbReference type="InterPro" id="IPR013649">
    <property type="entry name" value="Integrin_alpha_Ig-like_1"/>
</dbReference>
<keyword evidence="8 14" id="KW-0401">Integrin</keyword>
<evidence type="ECO:0000256" key="14">
    <source>
        <dbReference type="RuleBase" id="RU003762"/>
    </source>
</evidence>
<evidence type="ECO:0000256" key="8">
    <source>
        <dbReference type="ARBA" id="ARBA00023037"/>
    </source>
</evidence>
<dbReference type="GO" id="GO:0005178">
    <property type="term" value="F:integrin binding"/>
    <property type="evidence" value="ECO:0007669"/>
    <property type="project" value="TreeGrafter"/>
</dbReference>
<evidence type="ECO:0000256" key="5">
    <source>
        <dbReference type="ARBA" id="ARBA00022737"/>
    </source>
</evidence>
<dbReference type="PANTHER" id="PTHR23220">
    <property type="entry name" value="INTEGRIN ALPHA"/>
    <property type="match status" value="1"/>
</dbReference>
<dbReference type="Pfam" id="PF08441">
    <property type="entry name" value="Integrin_A_Ig_1"/>
    <property type="match status" value="1"/>
</dbReference>
<dbReference type="InterPro" id="IPR013517">
    <property type="entry name" value="FG-GAP"/>
</dbReference>
<dbReference type="PROSITE" id="PS51470">
    <property type="entry name" value="FG_GAP"/>
    <property type="match status" value="3"/>
</dbReference>
<dbReference type="Pfam" id="PF01839">
    <property type="entry name" value="FG-GAP"/>
    <property type="match status" value="2"/>
</dbReference>
<evidence type="ECO:0000256" key="4">
    <source>
        <dbReference type="ARBA" id="ARBA00022729"/>
    </source>
</evidence>
<dbReference type="PRINTS" id="PR01185">
    <property type="entry name" value="INTEGRINA"/>
</dbReference>
<keyword evidence="6 14" id="KW-0130">Cell adhesion</keyword>
<evidence type="ECO:0000256" key="2">
    <source>
        <dbReference type="ARBA" id="ARBA00008054"/>
    </source>
</evidence>
<dbReference type="Gene3D" id="2.60.40.1510">
    <property type="entry name" value="ntegrin, alpha v. Chain A, domain 3"/>
    <property type="match status" value="1"/>
</dbReference>
<accession>A0AAN8RAL9</accession>
<evidence type="ECO:0000313" key="21">
    <source>
        <dbReference type="EMBL" id="KAK6328969.1"/>
    </source>
</evidence>
<name>A0AAN8RAL9_9TELE</name>
<evidence type="ECO:0000256" key="7">
    <source>
        <dbReference type="ARBA" id="ARBA00022989"/>
    </source>
</evidence>
<evidence type="ECO:0000256" key="12">
    <source>
        <dbReference type="ARBA" id="ARBA00023180"/>
    </source>
</evidence>
<dbReference type="SUPFAM" id="SSF69179">
    <property type="entry name" value="Integrin domains"/>
    <property type="match status" value="3"/>
</dbReference>
<dbReference type="Proteomes" id="UP001356427">
    <property type="component" value="Unassembled WGS sequence"/>
</dbReference>
<evidence type="ECO:0000259" key="19">
    <source>
        <dbReference type="Pfam" id="PF20805"/>
    </source>
</evidence>
<feature type="domain" description="Transposase Tc1-like" evidence="16">
    <location>
        <begin position="20"/>
        <end position="90"/>
    </location>
</feature>
<dbReference type="PANTHER" id="PTHR23220:SF89">
    <property type="entry name" value="INTEGRIN ALPHA-3"/>
    <property type="match status" value="1"/>
</dbReference>
<dbReference type="InterPro" id="IPR048285">
    <property type="entry name" value="Integrin_alpha_Ig-like_2"/>
</dbReference>
<comment type="caution">
    <text evidence="21">The sequence shown here is derived from an EMBL/GenBank/DDBJ whole genome shotgun (WGS) entry which is preliminary data.</text>
</comment>
<dbReference type="InterPro" id="IPR028994">
    <property type="entry name" value="Integrin_alpha_N"/>
</dbReference>
<feature type="transmembrane region" description="Helical" evidence="14">
    <location>
        <begin position="1193"/>
        <end position="1215"/>
    </location>
</feature>
<dbReference type="Gene3D" id="1.20.5.930">
    <property type="entry name" value="Bicelle-embedded integrin alpha(iib) transmembrane segment"/>
    <property type="match status" value="1"/>
</dbReference>
<feature type="repeat" description="FG-GAP" evidence="13">
    <location>
        <begin position="609"/>
        <end position="671"/>
    </location>
</feature>
<dbReference type="Gene3D" id="2.60.40.1530">
    <property type="entry name" value="ntegrin, alpha v. Chain A, domain 4"/>
    <property type="match status" value="1"/>
</dbReference>
<keyword evidence="3 14" id="KW-0812">Transmembrane</keyword>
<evidence type="ECO:0000256" key="10">
    <source>
        <dbReference type="ARBA" id="ARBA00023157"/>
    </source>
</evidence>
<dbReference type="GO" id="GO:0098609">
    <property type="term" value="P:cell-cell adhesion"/>
    <property type="evidence" value="ECO:0007669"/>
    <property type="project" value="TreeGrafter"/>
</dbReference>
<feature type="domain" description="Integrin alpha second immunoglobulin-like" evidence="19">
    <location>
        <begin position="811"/>
        <end position="954"/>
    </location>
</feature>
<evidence type="ECO:0000259" key="20">
    <source>
        <dbReference type="Pfam" id="PF20806"/>
    </source>
</evidence>
<feature type="domain" description="Integrin alpha third immunoglobulin-like" evidence="20">
    <location>
        <begin position="970"/>
        <end position="1181"/>
    </location>
</feature>
<dbReference type="Pfam" id="PF13358">
    <property type="entry name" value="DDE_3"/>
    <property type="match status" value="1"/>
</dbReference>
<evidence type="ECO:0000313" key="22">
    <source>
        <dbReference type="Proteomes" id="UP001356427"/>
    </source>
</evidence>
<dbReference type="GO" id="GO:0050900">
    <property type="term" value="P:leukocyte migration"/>
    <property type="evidence" value="ECO:0007669"/>
    <property type="project" value="TreeGrafter"/>
</dbReference>
<evidence type="ECO:0000256" key="3">
    <source>
        <dbReference type="ARBA" id="ARBA00022692"/>
    </source>
</evidence>
<dbReference type="GO" id="GO:0003677">
    <property type="term" value="F:DNA binding"/>
    <property type="evidence" value="ECO:0007669"/>
    <property type="project" value="InterPro"/>
</dbReference>
<keyword evidence="4" id="KW-0732">Signal</keyword>
<dbReference type="GO" id="GO:0009897">
    <property type="term" value="C:external side of plasma membrane"/>
    <property type="evidence" value="ECO:0007669"/>
    <property type="project" value="TreeGrafter"/>
</dbReference>
<dbReference type="InterPro" id="IPR018184">
    <property type="entry name" value="Integrin_alpha_C_CS"/>
</dbReference>
<dbReference type="Pfam" id="PF20806">
    <property type="entry name" value="Integrin_A_Ig_3"/>
    <property type="match status" value="1"/>
</dbReference>
<feature type="domain" description="Tc1-like transposase DDE" evidence="18">
    <location>
        <begin position="99"/>
        <end position="250"/>
    </location>
</feature>
<keyword evidence="12" id="KW-0325">Glycoprotein</keyword>
<feature type="region of interest" description="Disordered" evidence="15">
    <location>
        <begin position="1231"/>
        <end position="1252"/>
    </location>
</feature>
<keyword evidence="22" id="KW-1185">Reference proteome</keyword>
<dbReference type="InterPro" id="IPR002492">
    <property type="entry name" value="Transposase_Tc1-like"/>
</dbReference>
<feature type="repeat" description="FG-GAP" evidence="13">
    <location>
        <begin position="550"/>
        <end position="605"/>
    </location>
</feature>
<evidence type="ECO:0000256" key="1">
    <source>
        <dbReference type="ARBA" id="ARBA00004479"/>
    </source>
</evidence>
<comment type="subcellular location">
    <subcellularLocation>
        <location evidence="1 14">Membrane</location>
        <topology evidence="1 14">Single-pass type I membrane protein</topology>
    </subcellularLocation>
</comment>
<dbReference type="GO" id="GO:0008305">
    <property type="term" value="C:integrin complex"/>
    <property type="evidence" value="ECO:0007669"/>
    <property type="project" value="InterPro"/>
</dbReference>
<dbReference type="InterPro" id="IPR036397">
    <property type="entry name" value="RNaseH_sf"/>
</dbReference>
<dbReference type="InterPro" id="IPR032695">
    <property type="entry name" value="Integrin_dom_sf"/>
</dbReference>
<dbReference type="GO" id="GO:0015074">
    <property type="term" value="P:DNA integration"/>
    <property type="evidence" value="ECO:0007669"/>
    <property type="project" value="InterPro"/>
</dbReference>
<dbReference type="GO" id="GO:0006313">
    <property type="term" value="P:DNA transposition"/>
    <property type="evidence" value="ECO:0007669"/>
    <property type="project" value="InterPro"/>
</dbReference>
<evidence type="ECO:0000256" key="11">
    <source>
        <dbReference type="ARBA" id="ARBA00023170"/>
    </source>
</evidence>
<dbReference type="Gene3D" id="2.130.10.130">
    <property type="entry name" value="Integrin alpha, N-terminal"/>
    <property type="match status" value="1"/>
</dbReference>
<reference evidence="21 22" key="1">
    <citation type="submission" date="2021-04" db="EMBL/GenBank/DDBJ databases">
        <authorList>
            <person name="De Guttry C."/>
            <person name="Zahm M."/>
            <person name="Klopp C."/>
            <person name="Cabau C."/>
            <person name="Louis A."/>
            <person name="Berthelot C."/>
            <person name="Parey E."/>
            <person name="Roest Crollius H."/>
            <person name="Montfort J."/>
            <person name="Robinson-Rechavi M."/>
            <person name="Bucao C."/>
            <person name="Bouchez O."/>
            <person name="Gislard M."/>
            <person name="Lluch J."/>
            <person name="Milhes M."/>
            <person name="Lampietro C."/>
            <person name="Lopez Roques C."/>
            <person name="Donnadieu C."/>
            <person name="Braasch I."/>
            <person name="Desvignes T."/>
            <person name="Postlethwait J."/>
            <person name="Bobe J."/>
            <person name="Wedekind C."/>
            <person name="Guiguen Y."/>
        </authorList>
    </citation>
    <scope>NUCLEOTIDE SEQUENCE [LARGE SCALE GENOMIC DNA]</scope>
    <source>
        <strain evidence="21">Cs_M1</strain>
        <tissue evidence="21">Blood</tissue>
    </source>
</reference>
<proteinExistence type="inferred from homology"/>
<keyword evidence="9 14" id="KW-0472">Membrane</keyword>
<sequence length="1252" mass="140078">MTVNHPRSGAPCKISPRGASMIMRKVRDQPRTTRQDLVNDLKRAGTTVSKKTISNTLRRHGLKSCSARKVPLLKPAHVQARLKFANDHLDDPEEEWEKVMWSDETKIELFGLNSTRRVWRKKKDEYNPKNTIPNVKHGGGNIILWGCFSAKGTGRLHRIEGRMDGAMYREILANNLLPSVRALKMGRGWVFQHDNDPKHTARATKEWLRKKHLKVLEWPSQSPDLNPIENLWRELKVRIAQRQPRNLKDLEKTEGSTKYLLLSGAPKEKALALRNVNETGAIYSCPITTELNDCERMDLVSSTDSSEMVEGMWLGVTVASQRDLPGGRVLACGHRYVKVVPGGIEEQRRMVGKCYVRGNDLTFDPNDEWQAYSYEVCNPNFDVELEGLCNMGISGGMTDTDVYIGSVGSYVWQGNVHVTWRDPDPGNSWDSTDKDFGQLNRRYSYMGYSVYEDRKLLSRDDFTVVTGSPRDESKGSVMLAKKGNTELVTEFIIPGEQVGSYFGNSLAVTDLDNDNWNDLIVGAPFYFDRQKEEGGAVYVFMNENGSFQKKPSMVLKGPTASGFGFAVAAIGDVNQDGFQDFAVGAPFHETGKVYIWMGSKKGISEESSQVIEGKSVGSGGFHTFGYSISGGMDMDENSYPDILVGSLDDRIALLRARPVIHLSKNFTVLPKIVDPKLCPSGNKSCVTVTVCFSYTLSNGNKDFKKNIMVKYTVEADIHRRSPRVLFLVNKLATYTGLLTMPSPKTECQVLELRVEDPVRDKLEPVVFSLNVSLDEQKLKVRKALQNLDSYPVLSHKQKVTERKEINFQKECGSDNMCTSNLQLTATFANEGLKPYPSQGNRQLLQYSSNVKKVMLLVEVTNMPGPGKVAEDAHQAMLNISTPATLSYYGVRSQDPDVECRAGETVMCDLGNPLRSNEMVSLQLIFQTSGINLQTREIESQLLLSTLSKQNDLYPVPVVLLIETSIQTSFSIENPLVQTYFSGAVTGESAMNTTSDVGSLVEYTFKVSVEGEPLGALGTLAVEFQWPFEVTNGKWLLYLTEIVTKGTTETHCVPPGDIVNLLNLTLSKNRSKRSKRGVEGEQPHIIEPQAVITVLTPRKETYYLDCSKSTARCVTFTCPLIKMSTSAKIIVRSRVWNSTMLEDYKNALRIEVRGQATLKLVTDNPTIKMESETREFRVDIDPVLGVETPYEVPLWIIIVAVGAGILLLGIISIILWKCGFFRRASRREMYEAKGQKAEMKSQPSETERLTEDY</sequence>
<comment type="similarity">
    <text evidence="2 14">Belongs to the integrin alpha chain family.</text>
</comment>